<dbReference type="Proteomes" id="UP001139344">
    <property type="component" value="Unassembled WGS sequence"/>
</dbReference>
<organism evidence="9 10">
    <name type="scientific">Christiangramia crocea</name>
    <dbReference type="NCBI Taxonomy" id="2904124"/>
    <lineage>
        <taxon>Bacteria</taxon>
        <taxon>Pseudomonadati</taxon>
        <taxon>Bacteroidota</taxon>
        <taxon>Flavobacteriia</taxon>
        <taxon>Flavobacteriales</taxon>
        <taxon>Flavobacteriaceae</taxon>
        <taxon>Christiangramia</taxon>
    </lineage>
</organism>
<keyword evidence="4" id="KW-0175">Coiled coil</keyword>
<feature type="coiled-coil region" evidence="4">
    <location>
        <begin position="93"/>
        <end position="165"/>
    </location>
</feature>
<protein>
    <submittedName>
        <fullName evidence="9">Efflux RND transporter periplasmic adaptor subunit</fullName>
    </submittedName>
</protein>
<comment type="subcellular location">
    <subcellularLocation>
        <location evidence="1">Cell envelope</location>
    </subcellularLocation>
</comment>
<dbReference type="PANTHER" id="PTHR30469">
    <property type="entry name" value="MULTIDRUG RESISTANCE PROTEIN MDTA"/>
    <property type="match status" value="1"/>
</dbReference>
<evidence type="ECO:0000259" key="8">
    <source>
        <dbReference type="Pfam" id="PF25990"/>
    </source>
</evidence>
<dbReference type="Gene3D" id="2.40.50.100">
    <property type="match status" value="1"/>
</dbReference>
<keyword evidence="10" id="KW-1185">Reference proteome</keyword>
<dbReference type="SUPFAM" id="SSF111369">
    <property type="entry name" value="HlyD-like secretion proteins"/>
    <property type="match status" value="1"/>
</dbReference>
<dbReference type="InterPro" id="IPR058627">
    <property type="entry name" value="MdtA-like_C"/>
</dbReference>
<accession>A0A9X1UXV9</accession>
<dbReference type="GO" id="GO:0015562">
    <property type="term" value="F:efflux transmembrane transporter activity"/>
    <property type="evidence" value="ECO:0007669"/>
    <property type="project" value="TreeGrafter"/>
</dbReference>
<evidence type="ECO:0000256" key="2">
    <source>
        <dbReference type="ARBA" id="ARBA00009477"/>
    </source>
</evidence>
<dbReference type="InterPro" id="IPR006143">
    <property type="entry name" value="RND_pump_MFP"/>
</dbReference>
<proteinExistence type="inferred from homology"/>
<dbReference type="Gene3D" id="2.40.420.20">
    <property type="match status" value="1"/>
</dbReference>
<dbReference type="Gene3D" id="1.10.287.470">
    <property type="entry name" value="Helix hairpin bin"/>
    <property type="match status" value="1"/>
</dbReference>
<feature type="domain" description="Multidrug resistance protein MdtA-like alpha-helical hairpin" evidence="5">
    <location>
        <begin position="101"/>
        <end position="156"/>
    </location>
</feature>
<evidence type="ECO:0000256" key="1">
    <source>
        <dbReference type="ARBA" id="ARBA00004196"/>
    </source>
</evidence>
<dbReference type="Pfam" id="PF25967">
    <property type="entry name" value="RND-MFP_C"/>
    <property type="match status" value="1"/>
</dbReference>
<dbReference type="RefSeq" id="WP_240099129.1">
    <property type="nucleotide sequence ID" value="NZ_JAJSON010000023.1"/>
</dbReference>
<dbReference type="Gene3D" id="2.40.30.170">
    <property type="match status" value="1"/>
</dbReference>
<dbReference type="InterPro" id="IPR058625">
    <property type="entry name" value="MdtA-like_BSH"/>
</dbReference>
<evidence type="ECO:0000313" key="9">
    <source>
        <dbReference type="EMBL" id="MCG9972160.1"/>
    </source>
</evidence>
<evidence type="ECO:0000256" key="3">
    <source>
        <dbReference type="ARBA" id="ARBA00022448"/>
    </source>
</evidence>
<feature type="domain" description="YknX-like beta-barrel" evidence="8">
    <location>
        <begin position="205"/>
        <end position="277"/>
    </location>
</feature>
<evidence type="ECO:0000259" key="7">
    <source>
        <dbReference type="Pfam" id="PF25967"/>
    </source>
</evidence>
<evidence type="ECO:0000259" key="5">
    <source>
        <dbReference type="Pfam" id="PF25876"/>
    </source>
</evidence>
<sequence>MKLKLYTLLIAGAASLFISCGDDKKPSQEKKPALAVKVNSPASEKGSTLSLNGKIEAVNNAKLSTRMMGYVDRINVQIGDKVKKGELLVSINNSDLQAKIAQVNAKITEAQAAYNNAEKDYNRFKNLFEENSASQKELDDITANYEMAKARLEAARQMKNEIQAQFAYVNIRAPFSGVITNKFVEEGDMANPGMPLVAMEAPGAFEVRATVPESDVSSIKEGTEVDVNVKTLDKTLKGVISEVSASAKNTGSQYPVKISLEETGDEIRSGMYVSVEIPVEQKTASARVLIPSSAVVHRGDLTGIYTISSQNMALLRWIRLGKTYGDQVEVLSGLKADEEYIVDAEGKLYNGAPVSKQ</sequence>
<dbReference type="NCBIfam" id="TIGR01730">
    <property type="entry name" value="RND_mfp"/>
    <property type="match status" value="1"/>
</dbReference>
<dbReference type="InterPro" id="IPR058636">
    <property type="entry name" value="Beta-barrel_YknX"/>
</dbReference>
<dbReference type="Pfam" id="PF25990">
    <property type="entry name" value="Beta-barrel_YknX"/>
    <property type="match status" value="1"/>
</dbReference>
<evidence type="ECO:0000256" key="4">
    <source>
        <dbReference type="SAM" id="Coils"/>
    </source>
</evidence>
<reference evidence="9" key="1">
    <citation type="submission" date="2021-12" db="EMBL/GenBank/DDBJ databases">
        <title>Description of Gramella crocea sp. nov., a new bacterium isolated from activated sludge.</title>
        <authorList>
            <person name="Zhang X."/>
        </authorList>
    </citation>
    <scope>NUCLEOTIDE SEQUENCE</scope>
    <source>
        <strain evidence="9">YB25</strain>
    </source>
</reference>
<dbReference type="EMBL" id="JAJSON010000023">
    <property type="protein sequence ID" value="MCG9972160.1"/>
    <property type="molecule type" value="Genomic_DNA"/>
</dbReference>
<dbReference type="GO" id="GO:1990281">
    <property type="term" value="C:efflux pump complex"/>
    <property type="evidence" value="ECO:0007669"/>
    <property type="project" value="TreeGrafter"/>
</dbReference>
<dbReference type="Pfam" id="PF25876">
    <property type="entry name" value="HH_MFP_RND"/>
    <property type="match status" value="1"/>
</dbReference>
<dbReference type="InterPro" id="IPR058624">
    <property type="entry name" value="MdtA-like_HH"/>
</dbReference>
<gene>
    <name evidence="9" type="ORF">LU635_10975</name>
</gene>
<dbReference type="AlphaFoldDB" id="A0A9X1UXV9"/>
<dbReference type="PANTHER" id="PTHR30469:SF15">
    <property type="entry name" value="HLYD FAMILY OF SECRETION PROTEINS"/>
    <property type="match status" value="1"/>
</dbReference>
<evidence type="ECO:0000259" key="6">
    <source>
        <dbReference type="Pfam" id="PF25917"/>
    </source>
</evidence>
<keyword evidence="3" id="KW-0813">Transport</keyword>
<feature type="domain" description="Multidrug resistance protein MdtA-like C-terminal permuted SH3" evidence="7">
    <location>
        <begin position="288"/>
        <end position="343"/>
    </location>
</feature>
<comment type="similarity">
    <text evidence="2">Belongs to the membrane fusion protein (MFP) (TC 8.A.1) family.</text>
</comment>
<name>A0A9X1UXV9_9FLAO</name>
<dbReference type="PROSITE" id="PS51257">
    <property type="entry name" value="PROKAR_LIPOPROTEIN"/>
    <property type="match status" value="1"/>
</dbReference>
<feature type="domain" description="Multidrug resistance protein MdtA-like barrel-sandwich hybrid" evidence="6">
    <location>
        <begin position="60"/>
        <end position="193"/>
    </location>
</feature>
<comment type="caution">
    <text evidence="9">The sequence shown here is derived from an EMBL/GenBank/DDBJ whole genome shotgun (WGS) entry which is preliminary data.</text>
</comment>
<evidence type="ECO:0000313" key="10">
    <source>
        <dbReference type="Proteomes" id="UP001139344"/>
    </source>
</evidence>
<dbReference type="Pfam" id="PF25917">
    <property type="entry name" value="BSH_RND"/>
    <property type="match status" value="1"/>
</dbReference>